<reference evidence="2" key="1">
    <citation type="submission" date="2022-05" db="EMBL/GenBank/DDBJ databases">
        <authorList>
            <person name="Tuo L."/>
        </authorList>
    </citation>
    <scope>NUCLEOTIDE SEQUENCE</scope>
    <source>
        <strain evidence="2">BSK12Z-4</strain>
    </source>
</reference>
<accession>A0A9X2IGT5</accession>
<keyword evidence="2" id="KW-0378">Hydrolase</keyword>
<proteinExistence type="predicted"/>
<sequence>MTTVLTHDGLRLHATAYGPADADVTVLLAHCWTADEQLWHYQVASLLSREVPGHPGARVRVVTWDARAHGRSEVPDEAACTITDLARDLGAVADALAPAGPLVLAGHSIGGMTLMALPDLRPDLVDRAAGLLLVATSAGHLGAGIDRLAARLPGGEHLVDRLPAVLGHRARRLSARAGVRRRSPRVEQAVVDRMLVGSPVRPRDAGLIADQLAAASPATMAGFVRDLRLHDREHLLRAWDAVPTVVLVGTADRLTPLSHGRRLASGIRGARLLVLPGAGHYLPLERDAVVSEQLAALVDAAVRSAVTEPAPA</sequence>
<dbReference type="SUPFAM" id="SSF53474">
    <property type="entry name" value="alpha/beta-Hydrolases"/>
    <property type="match status" value="1"/>
</dbReference>
<evidence type="ECO:0000313" key="3">
    <source>
        <dbReference type="Proteomes" id="UP001139485"/>
    </source>
</evidence>
<protein>
    <submittedName>
        <fullName evidence="2">Alpha/beta hydrolase</fullName>
    </submittedName>
</protein>
<name>A0A9X2IGT5_9ACTN</name>
<evidence type="ECO:0000259" key="1">
    <source>
        <dbReference type="Pfam" id="PF12697"/>
    </source>
</evidence>
<feature type="domain" description="AB hydrolase-1" evidence="1">
    <location>
        <begin position="26"/>
        <end position="290"/>
    </location>
</feature>
<dbReference type="PANTHER" id="PTHR43433">
    <property type="entry name" value="HYDROLASE, ALPHA/BETA FOLD FAMILY PROTEIN"/>
    <property type="match status" value="1"/>
</dbReference>
<dbReference type="Gene3D" id="3.40.50.1820">
    <property type="entry name" value="alpha/beta hydrolase"/>
    <property type="match status" value="1"/>
</dbReference>
<keyword evidence="3" id="KW-1185">Reference proteome</keyword>
<evidence type="ECO:0000313" key="2">
    <source>
        <dbReference type="EMBL" id="MCM0622358.1"/>
    </source>
</evidence>
<dbReference type="EMBL" id="JAMOIL010000033">
    <property type="protein sequence ID" value="MCM0622358.1"/>
    <property type="molecule type" value="Genomic_DNA"/>
</dbReference>
<comment type="caution">
    <text evidence="2">The sequence shown here is derived from an EMBL/GenBank/DDBJ whole genome shotgun (WGS) entry which is preliminary data.</text>
</comment>
<organism evidence="2 3">
    <name type="scientific">Nocardioides bruguierae</name>
    <dbReference type="NCBI Taxonomy" id="2945102"/>
    <lineage>
        <taxon>Bacteria</taxon>
        <taxon>Bacillati</taxon>
        <taxon>Actinomycetota</taxon>
        <taxon>Actinomycetes</taxon>
        <taxon>Propionibacteriales</taxon>
        <taxon>Nocardioidaceae</taxon>
        <taxon>Nocardioides</taxon>
    </lineage>
</organism>
<dbReference type="InterPro" id="IPR050471">
    <property type="entry name" value="AB_hydrolase"/>
</dbReference>
<dbReference type="AlphaFoldDB" id="A0A9X2IGT5"/>
<dbReference type="PANTHER" id="PTHR43433:SF1">
    <property type="entry name" value="BLL5160 PROTEIN"/>
    <property type="match status" value="1"/>
</dbReference>
<dbReference type="InterPro" id="IPR000073">
    <property type="entry name" value="AB_hydrolase_1"/>
</dbReference>
<gene>
    <name evidence="2" type="ORF">M8330_18870</name>
</gene>
<dbReference type="InterPro" id="IPR029058">
    <property type="entry name" value="AB_hydrolase_fold"/>
</dbReference>
<dbReference type="Proteomes" id="UP001139485">
    <property type="component" value="Unassembled WGS sequence"/>
</dbReference>
<dbReference type="RefSeq" id="WP_250828582.1">
    <property type="nucleotide sequence ID" value="NZ_JAMOIL010000033.1"/>
</dbReference>
<dbReference type="GO" id="GO:0016787">
    <property type="term" value="F:hydrolase activity"/>
    <property type="evidence" value="ECO:0007669"/>
    <property type="project" value="UniProtKB-KW"/>
</dbReference>
<dbReference type="Pfam" id="PF12697">
    <property type="entry name" value="Abhydrolase_6"/>
    <property type="match status" value="1"/>
</dbReference>